<evidence type="ECO:0000313" key="3">
    <source>
        <dbReference type="Proteomes" id="UP001230317"/>
    </source>
</evidence>
<reference evidence="2" key="1">
    <citation type="submission" date="2023-05" db="EMBL/GenBank/DDBJ databases">
        <title>Metabolic capabilities are highly conserved among human nasal-associated Corynebacterium species in pangenomic analyses.</title>
        <authorList>
            <person name="Tran T.H."/>
            <person name="Roberts A.Q."/>
            <person name="Escapa I.F."/>
            <person name="Gao W."/>
            <person name="Conlan S."/>
            <person name="Kong H."/>
            <person name="Segre J.A."/>
            <person name="Kelly M.S."/>
            <person name="Lemon K.P."/>
        </authorList>
    </citation>
    <scope>NUCLEOTIDE SEQUENCE</scope>
    <source>
        <strain evidence="2">KPL2618</strain>
    </source>
</reference>
<accession>A0AAP4FCT0</accession>
<protein>
    <recommendedName>
        <fullName evidence="4">EamA domain-containing protein</fullName>
    </recommendedName>
</protein>
<keyword evidence="1" id="KW-0812">Transmembrane</keyword>
<feature type="transmembrane region" description="Helical" evidence="1">
    <location>
        <begin position="274"/>
        <end position="293"/>
    </location>
</feature>
<dbReference type="EMBL" id="JASNVU010000015">
    <property type="protein sequence ID" value="MDK4335872.1"/>
    <property type="molecule type" value="Genomic_DNA"/>
</dbReference>
<keyword evidence="1" id="KW-0472">Membrane</keyword>
<feature type="transmembrane region" description="Helical" evidence="1">
    <location>
        <begin position="103"/>
        <end position="125"/>
    </location>
</feature>
<dbReference type="GeneID" id="302266483"/>
<dbReference type="Proteomes" id="UP001230317">
    <property type="component" value="Unassembled WGS sequence"/>
</dbReference>
<dbReference type="AlphaFoldDB" id="A0AAP4FCT0"/>
<feature type="transmembrane region" description="Helical" evidence="1">
    <location>
        <begin position="132"/>
        <end position="151"/>
    </location>
</feature>
<name>A0AAP4FCT0_9CORY</name>
<keyword evidence="1" id="KW-1133">Transmembrane helix</keyword>
<feature type="transmembrane region" description="Helical" evidence="1">
    <location>
        <begin position="39"/>
        <end position="59"/>
    </location>
</feature>
<feature type="transmembrane region" description="Helical" evidence="1">
    <location>
        <begin position="188"/>
        <end position="209"/>
    </location>
</feature>
<evidence type="ECO:0008006" key="4">
    <source>
        <dbReference type="Google" id="ProtNLM"/>
    </source>
</evidence>
<proteinExistence type="predicted"/>
<evidence type="ECO:0000313" key="2">
    <source>
        <dbReference type="EMBL" id="MDK4335872.1"/>
    </source>
</evidence>
<feature type="transmembrane region" description="Helical" evidence="1">
    <location>
        <begin position="80"/>
        <end position="97"/>
    </location>
</feature>
<feature type="transmembrane region" description="Helical" evidence="1">
    <location>
        <begin position="221"/>
        <end position="241"/>
    </location>
</feature>
<sequence>MIQSNKPGVGAVIVALAVLWQGIGTAIVGAQVDPELSTFTTFSAFLIAAIISTVVYLAFYRRKYRATETPHPPMKMITAASLNLFTAGAFCLFYVSTTLMQSTAASVIETGVGPFIVAVIMTWSARRLSSSLVSTTAVVVLALCFFFLGTGSSSPQSYLGFALAVGAGISAVGVLYSSRWATEQGNSVLTIAAVRFHLAWIISGLVAFFSVEAEMLRGSTLSIVLLSVMCITFPILLLQWGITLAPPFISALIIAALPAVVMATEVALGSQVEPIQLTLLMLIVAITISQAMWGTRKNENISS</sequence>
<organism evidence="2 3">
    <name type="scientific">Corynebacterium accolens</name>
    <dbReference type="NCBI Taxonomy" id="38284"/>
    <lineage>
        <taxon>Bacteria</taxon>
        <taxon>Bacillati</taxon>
        <taxon>Actinomycetota</taxon>
        <taxon>Actinomycetes</taxon>
        <taxon>Mycobacteriales</taxon>
        <taxon>Corynebacteriaceae</taxon>
        <taxon>Corynebacterium</taxon>
    </lineage>
</organism>
<evidence type="ECO:0000256" key="1">
    <source>
        <dbReference type="SAM" id="Phobius"/>
    </source>
</evidence>
<feature type="transmembrane region" description="Helical" evidence="1">
    <location>
        <begin position="248"/>
        <end position="268"/>
    </location>
</feature>
<dbReference type="RefSeq" id="WP_234457548.1">
    <property type="nucleotide sequence ID" value="NZ_JAHWQY010000012.1"/>
</dbReference>
<feature type="transmembrane region" description="Helical" evidence="1">
    <location>
        <begin position="157"/>
        <end position="176"/>
    </location>
</feature>
<comment type="caution">
    <text evidence="2">The sequence shown here is derived from an EMBL/GenBank/DDBJ whole genome shotgun (WGS) entry which is preliminary data.</text>
</comment>
<gene>
    <name evidence="2" type="ORF">QPX58_10695</name>
</gene>